<dbReference type="Proteomes" id="UP000078116">
    <property type="component" value="Unassembled WGS sequence"/>
</dbReference>
<dbReference type="SMART" id="SM00422">
    <property type="entry name" value="HTH_MERR"/>
    <property type="match status" value="1"/>
</dbReference>
<dbReference type="AlphaFoldDB" id="A0A1A9NDS7"/>
<dbReference type="STRING" id="1462993.A6V36_16110"/>
<keyword evidence="2" id="KW-0238">DNA-binding</keyword>
<evidence type="ECO:0000256" key="1">
    <source>
        <dbReference type="ARBA" id="ARBA00023015"/>
    </source>
</evidence>
<dbReference type="InterPro" id="IPR047057">
    <property type="entry name" value="MerR_fam"/>
</dbReference>
<accession>A0A1A9NDS7</accession>
<dbReference type="Gene3D" id="1.10.1660.10">
    <property type="match status" value="1"/>
</dbReference>
<dbReference type="PANTHER" id="PTHR30204:SF94">
    <property type="entry name" value="HEAVY METAL-DEPENDENT TRANSCRIPTIONAL REGULATOR HI_0293-RELATED"/>
    <property type="match status" value="1"/>
</dbReference>
<evidence type="ECO:0000259" key="4">
    <source>
        <dbReference type="PROSITE" id="PS50937"/>
    </source>
</evidence>
<dbReference type="OrthoDB" id="5297305at2"/>
<name>A0A1A9NDS7_9BURK</name>
<dbReference type="SUPFAM" id="SSF46955">
    <property type="entry name" value="Putative DNA-binding domain"/>
    <property type="match status" value="1"/>
</dbReference>
<dbReference type="EMBL" id="LXKA01000098">
    <property type="protein sequence ID" value="OAJ64560.1"/>
    <property type="molecule type" value="Genomic_DNA"/>
</dbReference>
<dbReference type="EMBL" id="LXJZ01000253">
    <property type="protein sequence ID" value="OAJ51547.1"/>
    <property type="molecule type" value="Genomic_DNA"/>
</dbReference>
<proteinExistence type="predicted"/>
<evidence type="ECO:0000313" key="7">
    <source>
        <dbReference type="Proteomes" id="UP000077961"/>
    </source>
</evidence>
<dbReference type="PANTHER" id="PTHR30204">
    <property type="entry name" value="REDOX-CYCLING DRUG-SENSING TRANSCRIPTIONAL ACTIVATOR SOXR"/>
    <property type="match status" value="1"/>
</dbReference>
<dbReference type="GO" id="GO:0003700">
    <property type="term" value="F:DNA-binding transcription factor activity"/>
    <property type="evidence" value="ECO:0007669"/>
    <property type="project" value="InterPro"/>
</dbReference>
<sequence>MKIGELAERTGLAPSRIRFYEDIGLLKVERESNGYRTYPSQTVLLLNLITGAQQAGFSLDEIRTLLPPDLAQWQHGSLVDTLRSKVQDIEALEMRLAQSKAHLVALLAEIEAKPAEIDCATNAKRVLSRLRSGELESPVLATSDVTTLRKATRRRPARSGK</sequence>
<organism evidence="6 8">
    <name type="scientific">Paraburkholderia ginsengiterrae</name>
    <dbReference type="NCBI Taxonomy" id="1462993"/>
    <lineage>
        <taxon>Bacteria</taxon>
        <taxon>Pseudomonadati</taxon>
        <taxon>Pseudomonadota</taxon>
        <taxon>Betaproteobacteria</taxon>
        <taxon>Burkholderiales</taxon>
        <taxon>Burkholderiaceae</taxon>
        <taxon>Paraburkholderia</taxon>
    </lineage>
</organism>
<protein>
    <submittedName>
        <fullName evidence="6">MerR family transcriptional regulator</fullName>
    </submittedName>
</protein>
<evidence type="ECO:0000313" key="5">
    <source>
        <dbReference type="EMBL" id="OAJ51547.1"/>
    </source>
</evidence>
<dbReference type="InterPro" id="IPR000551">
    <property type="entry name" value="MerR-type_HTH_dom"/>
</dbReference>
<dbReference type="PROSITE" id="PS50937">
    <property type="entry name" value="HTH_MERR_2"/>
    <property type="match status" value="1"/>
</dbReference>
<dbReference type="Pfam" id="PF13411">
    <property type="entry name" value="MerR_1"/>
    <property type="match status" value="1"/>
</dbReference>
<dbReference type="PRINTS" id="PR00040">
    <property type="entry name" value="HTHMERR"/>
</dbReference>
<keyword evidence="3" id="KW-0804">Transcription</keyword>
<keyword evidence="1" id="KW-0805">Transcription regulation</keyword>
<gene>
    <name evidence="5" type="ORF">A6V36_16110</name>
    <name evidence="6" type="ORF">A6V37_19050</name>
</gene>
<dbReference type="Proteomes" id="UP000077961">
    <property type="component" value="Unassembled WGS sequence"/>
</dbReference>
<keyword evidence="7" id="KW-1185">Reference proteome</keyword>
<comment type="caution">
    <text evidence="6">The sequence shown here is derived from an EMBL/GenBank/DDBJ whole genome shotgun (WGS) entry which is preliminary data.</text>
</comment>
<evidence type="ECO:0000256" key="2">
    <source>
        <dbReference type="ARBA" id="ARBA00023125"/>
    </source>
</evidence>
<dbReference type="InterPro" id="IPR009061">
    <property type="entry name" value="DNA-bd_dom_put_sf"/>
</dbReference>
<reference evidence="7 8" key="1">
    <citation type="submission" date="2016-04" db="EMBL/GenBank/DDBJ databases">
        <title>Reclassification of Paraburkholderia panaciterrae (Farh et al. 2015) Dobritsa &amp; Samadpour 2016 as a later homotypic synonym of Paraburkholderia ginsengiterrae (Farh et al. 2015) Dobritsa &amp; Samadpour 2016.</title>
        <authorList>
            <person name="Dobritsa A.P."/>
            <person name="Kutumbaka K."/>
            <person name="Samadpour M."/>
        </authorList>
    </citation>
    <scope>NUCLEOTIDE SEQUENCE [LARGE SCALE GENOMIC DNA]</scope>
    <source>
        <strain evidence="6 8">DCY85</strain>
        <strain evidence="5 7">DCY85-1</strain>
    </source>
</reference>
<feature type="domain" description="HTH merR-type" evidence="4">
    <location>
        <begin position="1"/>
        <end position="68"/>
    </location>
</feature>
<evidence type="ECO:0000313" key="8">
    <source>
        <dbReference type="Proteomes" id="UP000078116"/>
    </source>
</evidence>
<evidence type="ECO:0000256" key="3">
    <source>
        <dbReference type="ARBA" id="ARBA00023163"/>
    </source>
</evidence>
<dbReference type="PROSITE" id="PS00552">
    <property type="entry name" value="HTH_MERR_1"/>
    <property type="match status" value="1"/>
</dbReference>
<dbReference type="GO" id="GO:0003677">
    <property type="term" value="F:DNA binding"/>
    <property type="evidence" value="ECO:0007669"/>
    <property type="project" value="UniProtKB-KW"/>
</dbReference>
<evidence type="ECO:0000313" key="6">
    <source>
        <dbReference type="EMBL" id="OAJ64560.1"/>
    </source>
</evidence>
<dbReference type="RefSeq" id="WP_064272439.1">
    <property type="nucleotide sequence ID" value="NZ_LXJZ01000253.1"/>
</dbReference>